<evidence type="ECO:0000256" key="1">
    <source>
        <dbReference type="SAM" id="MobiDB-lite"/>
    </source>
</evidence>
<feature type="compositionally biased region" description="Basic and acidic residues" evidence="1">
    <location>
        <begin position="165"/>
        <end position="174"/>
    </location>
</feature>
<organism evidence="2 3">
    <name type="scientific">Wolfiporia cocos (strain MD-104)</name>
    <name type="common">Brown rot fungus</name>
    <dbReference type="NCBI Taxonomy" id="742152"/>
    <lineage>
        <taxon>Eukaryota</taxon>
        <taxon>Fungi</taxon>
        <taxon>Dikarya</taxon>
        <taxon>Basidiomycota</taxon>
        <taxon>Agaricomycotina</taxon>
        <taxon>Agaricomycetes</taxon>
        <taxon>Polyporales</taxon>
        <taxon>Phaeolaceae</taxon>
        <taxon>Wolfiporia</taxon>
    </lineage>
</organism>
<proteinExistence type="predicted"/>
<dbReference type="EMBL" id="KB467876">
    <property type="protein sequence ID" value="PCH36522.1"/>
    <property type="molecule type" value="Genomic_DNA"/>
</dbReference>
<evidence type="ECO:0000313" key="2">
    <source>
        <dbReference type="EMBL" id="PCH36522.1"/>
    </source>
</evidence>
<gene>
    <name evidence="2" type="ORF">WOLCODRAFT_157234</name>
</gene>
<protein>
    <submittedName>
        <fullName evidence="2">Uncharacterized protein</fullName>
    </submittedName>
</protein>
<feature type="region of interest" description="Disordered" evidence="1">
    <location>
        <begin position="65"/>
        <end position="118"/>
    </location>
</feature>
<feature type="region of interest" description="Disordered" evidence="1">
    <location>
        <begin position="132"/>
        <end position="201"/>
    </location>
</feature>
<dbReference type="STRING" id="742152.A0A2H3J2R6"/>
<dbReference type="Proteomes" id="UP000218811">
    <property type="component" value="Unassembled WGS sequence"/>
</dbReference>
<feature type="compositionally biased region" description="Polar residues" evidence="1">
    <location>
        <begin position="480"/>
        <end position="501"/>
    </location>
</feature>
<accession>A0A2H3J2R6</accession>
<feature type="region of interest" description="Disordered" evidence="1">
    <location>
        <begin position="479"/>
        <end position="565"/>
    </location>
</feature>
<reference evidence="2 3" key="1">
    <citation type="journal article" date="2012" name="Science">
        <title>The Paleozoic origin of enzymatic lignin decomposition reconstructed from 31 fungal genomes.</title>
        <authorList>
            <person name="Floudas D."/>
            <person name="Binder M."/>
            <person name="Riley R."/>
            <person name="Barry K."/>
            <person name="Blanchette R.A."/>
            <person name="Henrissat B."/>
            <person name="Martinez A.T."/>
            <person name="Otillar R."/>
            <person name="Spatafora J.W."/>
            <person name="Yadav J.S."/>
            <person name="Aerts A."/>
            <person name="Benoit I."/>
            <person name="Boyd A."/>
            <person name="Carlson A."/>
            <person name="Copeland A."/>
            <person name="Coutinho P.M."/>
            <person name="de Vries R.P."/>
            <person name="Ferreira P."/>
            <person name="Findley K."/>
            <person name="Foster B."/>
            <person name="Gaskell J."/>
            <person name="Glotzer D."/>
            <person name="Gorecki P."/>
            <person name="Heitman J."/>
            <person name="Hesse C."/>
            <person name="Hori C."/>
            <person name="Igarashi K."/>
            <person name="Jurgens J.A."/>
            <person name="Kallen N."/>
            <person name="Kersten P."/>
            <person name="Kohler A."/>
            <person name="Kuees U."/>
            <person name="Kumar T.K.A."/>
            <person name="Kuo A."/>
            <person name="LaButti K."/>
            <person name="Larrondo L.F."/>
            <person name="Lindquist E."/>
            <person name="Ling A."/>
            <person name="Lombard V."/>
            <person name="Lucas S."/>
            <person name="Lundell T."/>
            <person name="Martin R."/>
            <person name="McLaughlin D.J."/>
            <person name="Morgenstern I."/>
            <person name="Morin E."/>
            <person name="Murat C."/>
            <person name="Nagy L.G."/>
            <person name="Nolan M."/>
            <person name="Ohm R.A."/>
            <person name="Patyshakuliyeva A."/>
            <person name="Rokas A."/>
            <person name="Ruiz-Duenas F.J."/>
            <person name="Sabat G."/>
            <person name="Salamov A."/>
            <person name="Samejima M."/>
            <person name="Schmutz J."/>
            <person name="Slot J.C."/>
            <person name="St John F."/>
            <person name="Stenlid J."/>
            <person name="Sun H."/>
            <person name="Sun S."/>
            <person name="Syed K."/>
            <person name="Tsang A."/>
            <person name="Wiebenga A."/>
            <person name="Young D."/>
            <person name="Pisabarro A."/>
            <person name="Eastwood D.C."/>
            <person name="Martin F."/>
            <person name="Cullen D."/>
            <person name="Grigoriev I.V."/>
            <person name="Hibbett D.S."/>
        </authorList>
    </citation>
    <scope>NUCLEOTIDE SEQUENCE [LARGE SCALE GENOMIC DNA]</scope>
    <source>
        <strain evidence="2 3">MD-104</strain>
    </source>
</reference>
<sequence length="565" mass="59218">MAITGQEVYVIARKFQKMYEDEASLPDNFNDLKVVCYDAEENDFIFDKRTLLSRKEKTQIATIVAEKNAATQAGHRKRSTREKPMEQDASNSEEDEENEEDQMGREEEAKSGGAETDSSVAAAFQRLRHDDNTEMDGEGEAGPSAGPSTTQHADKGKQVPRRSTRVAEREHHETSQALQASVHVQAEQPSDNQGGYSHYRSQVGDDQDELMKAVTQMSGMLHQLVHKVDILQETVHGMQVGQVGLQTQLEALRQVALGVPLATSATTAPASLATSTTAAPAPLTTSATTVLARLAMPPPVRLVVPHDAPHMPDMTLATSTTAAPAPLATSATAVLARLMMPPAVRLVVPHDAPHVPDMTLATSTTVAPASLAASTTAAPAPLATSATTVLARLMTPPPVHLVAPPDAPHVPNVTLAASATTAPASLVTSATAVPACLVTPPPAPLVTPPPVHFEMPPDAPDTPDVALVTAATMAPAPLANSATATPMPSVTGNSMTSSTPASMVHPASEHAPTNAATDDTVHNENVGPTDISMEDKDIHLSLQPDSPVSSGQGDEDMDMDMGGSD</sequence>
<name>A0A2H3J2R6_WOLCO</name>
<keyword evidence="3" id="KW-1185">Reference proteome</keyword>
<dbReference type="AlphaFoldDB" id="A0A2H3J2R6"/>
<evidence type="ECO:0000313" key="3">
    <source>
        <dbReference type="Proteomes" id="UP000218811"/>
    </source>
</evidence>
<feature type="compositionally biased region" description="Acidic residues" evidence="1">
    <location>
        <begin position="91"/>
        <end position="101"/>
    </location>
</feature>